<evidence type="ECO:0000256" key="3">
    <source>
        <dbReference type="ARBA" id="ARBA00022692"/>
    </source>
</evidence>
<keyword evidence="5 6" id="KW-0472">Membrane</keyword>
<comment type="subcellular location">
    <subcellularLocation>
        <location evidence="1">Membrane</location>
        <topology evidence="1">Multi-pass membrane protein</topology>
    </subcellularLocation>
</comment>
<organism evidence="8 9">
    <name type="scientific">Phototrophicus methaneseepsis</name>
    <dbReference type="NCBI Taxonomy" id="2710758"/>
    <lineage>
        <taxon>Bacteria</taxon>
        <taxon>Bacillati</taxon>
        <taxon>Chloroflexota</taxon>
        <taxon>Candidatus Thermofontia</taxon>
        <taxon>Phototrophicales</taxon>
        <taxon>Phototrophicaceae</taxon>
        <taxon>Phototrophicus</taxon>
    </lineage>
</organism>
<evidence type="ECO:0000313" key="8">
    <source>
        <dbReference type="EMBL" id="QPC81191.1"/>
    </source>
</evidence>
<dbReference type="EMBL" id="CP062983">
    <property type="protein sequence ID" value="QPC81191.1"/>
    <property type="molecule type" value="Genomic_DNA"/>
</dbReference>
<dbReference type="InterPro" id="IPR007267">
    <property type="entry name" value="GtrA_DPMS_TM"/>
</dbReference>
<comment type="similarity">
    <text evidence="2">Belongs to the GtrA family.</text>
</comment>
<dbReference type="RefSeq" id="WP_195169264.1">
    <property type="nucleotide sequence ID" value="NZ_CP062983.1"/>
</dbReference>
<keyword evidence="9" id="KW-1185">Reference proteome</keyword>
<evidence type="ECO:0000256" key="2">
    <source>
        <dbReference type="ARBA" id="ARBA00009399"/>
    </source>
</evidence>
<evidence type="ECO:0000259" key="7">
    <source>
        <dbReference type="Pfam" id="PF04138"/>
    </source>
</evidence>
<reference evidence="8 9" key="1">
    <citation type="submission" date="2020-02" db="EMBL/GenBank/DDBJ databases">
        <authorList>
            <person name="Zheng R.K."/>
            <person name="Sun C.M."/>
        </authorList>
    </citation>
    <scope>NUCLEOTIDE SEQUENCE [LARGE SCALE GENOMIC DNA]</scope>
    <source>
        <strain evidence="9">rifampicinis</strain>
    </source>
</reference>
<dbReference type="PANTHER" id="PTHR38459:SF1">
    <property type="entry name" value="PROPHAGE BACTOPRENOL-LINKED GLUCOSE TRANSLOCASE HOMOLOG"/>
    <property type="match status" value="1"/>
</dbReference>
<feature type="transmembrane region" description="Helical" evidence="6">
    <location>
        <begin position="44"/>
        <end position="64"/>
    </location>
</feature>
<name>A0A7S8E6B4_9CHLR</name>
<feature type="transmembrane region" description="Helical" evidence="6">
    <location>
        <begin position="175"/>
        <end position="195"/>
    </location>
</feature>
<gene>
    <name evidence="8" type="ORF">G4Y79_15930</name>
</gene>
<evidence type="ECO:0000256" key="4">
    <source>
        <dbReference type="ARBA" id="ARBA00022989"/>
    </source>
</evidence>
<dbReference type="GO" id="GO:0000271">
    <property type="term" value="P:polysaccharide biosynthetic process"/>
    <property type="evidence" value="ECO:0007669"/>
    <property type="project" value="InterPro"/>
</dbReference>
<feature type="domain" description="GtrA/DPMS transmembrane" evidence="7">
    <location>
        <begin position="46"/>
        <end position="196"/>
    </location>
</feature>
<feature type="transmembrane region" description="Helical" evidence="6">
    <location>
        <begin position="123"/>
        <end position="142"/>
    </location>
</feature>
<keyword evidence="3 6" id="KW-0812">Transmembrane</keyword>
<evidence type="ECO:0000313" key="9">
    <source>
        <dbReference type="Proteomes" id="UP000594468"/>
    </source>
</evidence>
<evidence type="ECO:0000256" key="6">
    <source>
        <dbReference type="SAM" id="Phobius"/>
    </source>
</evidence>
<proteinExistence type="inferred from homology"/>
<evidence type="ECO:0000256" key="5">
    <source>
        <dbReference type="ARBA" id="ARBA00023136"/>
    </source>
</evidence>
<feature type="transmembrane region" description="Helical" evidence="6">
    <location>
        <begin position="84"/>
        <end position="102"/>
    </location>
</feature>
<dbReference type="Pfam" id="PF04138">
    <property type="entry name" value="GtrA_DPMS_TM"/>
    <property type="match status" value="1"/>
</dbReference>
<dbReference type="PANTHER" id="PTHR38459">
    <property type="entry name" value="PROPHAGE BACTOPRENOL-LINKED GLUCOSE TRANSLOCASE HOMOLOG"/>
    <property type="match status" value="1"/>
</dbReference>
<dbReference type="Proteomes" id="UP000594468">
    <property type="component" value="Chromosome"/>
</dbReference>
<dbReference type="AlphaFoldDB" id="A0A7S8E6B4"/>
<dbReference type="InterPro" id="IPR051401">
    <property type="entry name" value="GtrA_CellWall_Glycosyl"/>
</dbReference>
<accession>A0A7S8E6B4</accession>
<protein>
    <submittedName>
        <fullName evidence="8">GtrA family protein</fullName>
    </submittedName>
</protein>
<dbReference type="KEGG" id="pmet:G4Y79_15930"/>
<sequence>MTSQIANPVPDEHKGHSIQTPIDGLIRAIATRFGGNKAKEVERFIKFCIVGTIGFVVDFGTTNILQSTILPPVDSNGVDLPTNVSIAITISFIAAITSNFIWNRLWTYPDSRSSSVRRQLIQFTLVSISGWVARTLWVTLAYQPIGDMLYPIIGDLSIFANMSPELAAAKIGTNVTLFVGVFTVMIWNFFANRYWTYNDVD</sequence>
<evidence type="ECO:0000256" key="1">
    <source>
        <dbReference type="ARBA" id="ARBA00004141"/>
    </source>
</evidence>
<dbReference type="GO" id="GO:0005886">
    <property type="term" value="C:plasma membrane"/>
    <property type="evidence" value="ECO:0007669"/>
    <property type="project" value="TreeGrafter"/>
</dbReference>
<keyword evidence="4 6" id="KW-1133">Transmembrane helix</keyword>